<comment type="caution">
    <text evidence="1">The sequence shown here is derived from an EMBL/GenBank/DDBJ whole genome shotgun (WGS) entry which is preliminary data.</text>
</comment>
<dbReference type="EMBL" id="JACHJF010000003">
    <property type="protein sequence ID" value="MBB5118251.1"/>
    <property type="molecule type" value="Genomic_DNA"/>
</dbReference>
<dbReference type="OrthoDB" id="4234485at2"/>
<proteinExistence type="predicted"/>
<dbReference type="AlphaFoldDB" id="A0A7W8B7K1"/>
<organism evidence="1 2">
    <name type="scientific">Streptomyces eurocidicus</name>
    <name type="common">Streptoverticillium eurocidicus</name>
    <dbReference type="NCBI Taxonomy" id="66423"/>
    <lineage>
        <taxon>Bacteria</taxon>
        <taxon>Bacillati</taxon>
        <taxon>Actinomycetota</taxon>
        <taxon>Actinomycetes</taxon>
        <taxon>Kitasatosporales</taxon>
        <taxon>Streptomycetaceae</taxon>
        <taxon>Streptomyces</taxon>
    </lineage>
</organism>
<reference evidence="1 2" key="1">
    <citation type="submission" date="2020-08" db="EMBL/GenBank/DDBJ databases">
        <title>Genomic Encyclopedia of Type Strains, Phase III (KMG-III): the genomes of soil and plant-associated and newly described type strains.</title>
        <authorList>
            <person name="Whitman W."/>
        </authorList>
    </citation>
    <scope>NUCLEOTIDE SEQUENCE [LARGE SCALE GENOMIC DNA]</scope>
    <source>
        <strain evidence="1 2">CECT 3259</strain>
    </source>
</reference>
<dbReference type="RefSeq" id="WP_146045651.1">
    <property type="nucleotide sequence ID" value="NZ_JACHJF010000003.1"/>
</dbReference>
<name>A0A7W8B7K1_STREU</name>
<gene>
    <name evidence="1" type="ORF">FHS36_001672</name>
</gene>
<sequence length="78" mass="8857">MNAGRSTPPLVRCPHCRQPMWWDVTYPYAPLWYCPACVHPPERRRSAYAAPPRCPEGCASAVIQTGDDGSRQFVCHRK</sequence>
<protein>
    <submittedName>
        <fullName evidence="1">Uncharacterized protein</fullName>
    </submittedName>
</protein>
<evidence type="ECO:0000313" key="1">
    <source>
        <dbReference type="EMBL" id="MBB5118251.1"/>
    </source>
</evidence>
<dbReference type="Proteomes" id="UP000528608">
    <property type="component" value="Unassembled WGS sequence"/>
</dbReference>
<accession>A0A7W8B7K1</accession>
<evidence type="ECO:0000313" key="2">
    <source>
        <dbReference type="Proteomes" id="UP000528608"/>
    </source>
</evidence>